<feature type="coiled-coil region" evidence="1">
    <location>
        <begin position="783"/>
        <end position="1131"/>
    </location>
</feature>
<dbReference type="InterPro" id="IPR019448">
    <property type="entry name" value="NT-C2"/>
</dbReference>
<name>A0A3P3YEJ0_PLABS</name>
<feature type="compositionally biased region" description="Basic and acidic residues" evidence="2">
    <location>
        <begin position="274"/>
        <end position="341"/>
    </location>
</feature>
<evidence type="ECO:0000256" key="2">
    <source>
        <dbReference type="SAM" id="MobiDB-lite"/>
    </source>
</evidence>
<evidence type="ECO:0000256" key="1">
    <source>
        <dbReference type="SAM" id="Coils"/>
    </source>
</evidence>
<dbReference type="PROSITE" id="PS51840">
    <property type="entry name" value="C2_NT"/>
    <property type="match status" value="1"/>
</dbReference>
<keyword evidence="4" id="KW-0496">Mitochondrion</keyword>
<feature type="compositionally biased region" description="Basic and acidic residues" evidence="2">
    <location>
        <begin position="10"/>
        <end position="41"/>
    </location>
</feature>
<evidence type="ECO:0000313" key="4">
    <source>
        <dbReference type="EMBL" id="SPQ98588.1"/>
    </source>
</evidence>
<accession>A0A3P3YEJ0</accession>
<feature type="region of interest" description="Disordered" evidence="2">
    <location>
        <begin position="255"/>
        <end position="342"/>
    </location>
</feature>
<feature type="coiled-coil region" evidence="1">
    <location>
        <begin position="689"/>
        <end position="744"/>
    </location>
</feature>
<feature type="compositionally biased region" description="Polar residues" evidence="2">
    <location>
        <begin position="210"/>
        <end position="221"/>
    </location>
</feature>
<dbReference type="Proteomes" id="UP000290189">
    <property type="component" value="Unassembled WGS sequence"/>
</dbReference>
<proteinExistence type="predicted"/>
<keyword evidence="1" id="KW-0175">Coiled coil</keyword>
<dbReference type="PANTHER" id="PTHR43941">
    <property type="entry name" value="STRUCTURAL MAINTENANCE OF CHROMOSOMES PROTEIN 2"/>
    <property type="match status" value="1"/>
</dbReference>
<feature type="domain" description="C2 NT-type" evidence="3">
    <location>
        <begin position="55"/>
        <end position="194"/>
    </location>
</feature>
<dbReference type="SUPFAM" id="SSF57997">
    <property type="entry name" value="Tropomyosin"/>
    <property type="match status" value="1"/>
</dbReference>
<feature type="coiled-coil region" evidence="1">
    <location>
        <begin position="1170"/>
        <end position="1330"/>
    </location>
</feature>
<dbReference type="Gene3D" id="1.10.287.1490">
    <property type="match status" value="2"/>
</dbReference>
<reference evidence="4 5" key="1">
    <citation type="submission" date="2018-03" db="EMBL/GenBank/DDBJ databases">
        <authorList>
            <person name="Fogelqvist J."/>
        </authorList>
    </citation>
    <scope>NUCLEOTIDE SEQUENCE [LARGE SCALE GENOMIC DNA]</scope>
</reference>
<evidence type="ECO:0000313" key="5">
    <source>
        <dbReference type="Proteomes" id="UP000290189"/>
    </source>
</evidence>
<feature type="region of interest" description="Disordered" evidence="2">
    <location>
        <begin position="1"/>
        <end position="41"/>
    </location>
</feature>
<feature type="region of interest" description="Disordered" evidence="2">
    <location>
        <begin position="193"/>
        <end position="231"/>
    </location>
</feature>
<feature type="coiled-coil region" evidence="1">
    <location>
        <begin position="1364"/>
        <end position="1415"/>
    </location>
</feature>
<dbReference type="PANTHER" id="PTHR43941:SF1">
    <property type="entry name" value="STRUCTURAL MAINTENANCE OF CHROMOSOMES PROTEIN 2"/>
    <property type="match status" value="1"/>
</dbReference>
<sequence>MNLPAGRCYESGDRSPTSDKRRPASDSHRSPRESVRDRGGASVVDDLRRMARLLRFARGVKPDCVEFVVEIHSLALSAKSSDRIQAVVMRGSKTWSTLPANPTDVGQGCRFVWPSPVRMTSRMYPAKKGATKYEAKSARIVFKKVTKGSGKTVGEVEVNLAEFCDASTQSRQQRRLTKCSDKEAQADISIVANTLTDASPSQIDEDTMAAPSQISPEQSQVEPDEVKPQEATHAKVAKPLLDEIKQRQAPIPAVVMTGPAGNVNNVSHPSSPRAKPDTEGERRGPAPDVPSNKDVDDAPIKPTDLHNHLPAVEKVDDVPEESHRTTGKSDDDSIPSRKDDMDMLMPSSFASFTSIAVGNAIVAHREPDPDMIDDNDVFLPNKADVIDIDLASLGPTKHVHDDVVPEPPVPNDADLGRALMQRDKEIVGLRNELAVEAQDHQDELHKVRMAAQMQIVRLEQDLADRDAELTALRANTATVQGLLQASNDRIEQLVADMRAAAVNDSNLCAQISTLENEIARYRAELGVNGHEHVEDIVAFQDARYERAEQVNRGLRMTLRKLHDQFLVAEQQHEALRVGLERDVADLHAKIASMQSDASACHAELEAKVTTLKGENDLLKAAPNELVADLNERLRIEQVAMQSMKDLVRELQHQIQVGNDALDAQKVNEVAIRHELAEQRDRTTSLEQIRVRLQTELDVAQAALAALQKKLDDSNSQMRNNEADLGDQRRRVADLQAELATERQTTSTQHAAIVDLEHKLIEASTRAGRQAADSQRVEQLNVSLSDLNMQLAASRKTVAELETALQQATDDLDQERQALREQRSEAERLHEEMQRECDRLQNELMSYSTSRDDTDKRVSTLTVQVDDLEAQIATIRAASEQRATALQDAVQVAQRQRQEAETLAENATKELAAVRSDLEAQRNVNGKMVAERSSLEGRLSTRAKAIERAESEMDRLQAQLKEANDATGNLRARQQALERELNEKDAELKRDRDTVAGLEQRVEAMQVEVIASQARAADLQARLATSEDDLRAERQRVADSRSAHARLQADLQALQARMTKEIAAINDAAEAVKTADAARIAELEQRVQQLQGDLERQRAGLSAAEQDAFRDLSAAQQRAIQLEHDLAHAKRDSVEHDRRASRLQGELDTVRHQAESIARLERDLREAVTVGSDHEQRAARLERDMEQLRKEHLDSRAQLQLDLVETKRHGREHEQRVEAVQRELAATMAAIDKERKMSAGLQAVIDDLRQRIDERDGQHDQLRNEMIRVQGELDNAKADVERLAASEARLQAELHAASMGVSKADRQANVIASMEMQIAQQKVEIEKLTAALAKTASATTIAAGVDPADVSKQVKDMQDRHDAVVAQLRAELQQSKEMCVNFEERLISSQVRMSLMQQQSDQLEEQNRMLDAVIDDMVKKQVALTTKRKT</sequence>
<geneLocation type="mitochondrion" evidence="4"/>
<organism evidence="4 5">
    <name type="scientific">Plasmodiophora brassicae</name>
    <name type="common">Clubroot disease agent</name>
    <dbReference type="NCBI Taxonomy" id="37360"/>
    <lineage>
        <taxon>Eukaryota</taxon>
        <taxon>Sar</taxon>
        <taxon>Rhizaria</taxon>
        <taxon>Endomyxa</taxon>
        <taxon>Phytomyxea</taxon>
        <taxon>Plasmodiophorida</taxon>
        <taxon>Plasmodiophoridae</taxon>
        <taxon>Plasmodiophora</taxon>
    </lineage>
</organism>
<feature type="compositionally biased region" description="Polar residues" evidence="2">
    <location>
        <begin position="193"/>
        <end position="202"/>
    </location>
</feature>
<gene>
    <name evidence="4" type="ORF">PLBR_LOCUS5803</name>
</gene>
<feature type="coiled-coil region" evidence="1">
    <location>
        <begin position="504"/>
        <end position="564"/>
    </location>
</feature>
<dbReference type="Pfam" id="PF10358">
    <property type="entry name" value="NT-C2"/>
    <property type="match status" value="1"/>
</dbReference>
<evidence type="ECO:0000259" key="3">
    <source>
        <dbReference type="PROSITE" id="PS51840"/>
    </source>
</evidence>
<dbReference type="EMBL" id="OVEO01000010">
    <property type="protein sequence ID" value="SPQ98588.1"/>
    <property type="molecule type" value="Genomic_DNA"/>
</dbReference>
<protein>
    <recommendedName>
        <fullName evidence="3">C2 NT-type domain-containing protein</fullName>
    </recommendedName>
</protein>